<gene>
    <name evidence="2" type="ordered locus">AXY_02040</name>
</gene>
<accession>K0J1G8</accession>
<feature type="transmembrane region" description="Helical" evidence="1">
    <location>
        <begin position="84"/>
        <end position="101"/>
    </location>
</feature>
<evidence type="ECO:0000313" key="2">
    <source>
        <dbReference type="EMBL" id="BAM46336.1"/>
    </source>
</evidence>
<feature type="transmembrane region" description="Helical" evidence="1">
    <location>
        <begin position="113"/>
        <end position="137"/>
    </location>
</feature>
<evidence type="ECO:0000313" key="3">
    <source>
        <dbReference type="Proteomes" id="UP000006294"/>
    </source>
</evidence>
<keyword evidence="1" id="KW-1133">Transmembrane helix</keyword>
<dbReference type="Proteomes" id="UP000006294">
    <property type="component" value="Chromosome"/>
</dbReference>
<keyword evidence="3" id="KW-1185">Reference proteome</keyword>
<dbReference type="STRING" id="698758.AXY_02040"/>
<feature type="transmembrane region" description="Helical" evidence="1">
    <location>
        <begin position="40"/>
        <end position="63"/>
    </location>
</feature>
<keyword evidence="1" id="KW-0812">Transmembrane</keyword>
<keyword evidence="1" id="KW-0472">Membrane</keyword>
<dbReference type="HOGENOM" id="CLU_1486108_0_0_9"/>
<name>K0J1G8_AMPXN</name>
<dbReference type="EMBL" id="AP012050">
    <property type="protein sequence ID" value="BAM46336.1"/>
    <property type="molecule type" value="Genomic_DNA"/>
</dbReference>
<proteinExistence type="predicted"/>
<protein>
    <submittedName>
        <fullName evidence="2">Uncharacterized protein</fullName>
    </submittedName>
</protein>
<sequence length="181" mass="21254">MTGFFRVMLFISSYSPLYLLIIVNIFPFWEIRDLTWPLPIMEIIVCGVLLFLFVISFSPIIYISKCELNETIESKKVRKKHEETLSYLVTYIVPLLVIDITEVNTLITNMLLFLLIGFLYVKSNMIHINVLFLLFGWNIYEDSKGRIIITMEEADYFLRQEKIGVKLMVRNLGGGIYLHRK</sequence>
<dbReference type="OrthoDB" id="2873256at2"/>
<reference evidence="2 3" key="1">
    <citation type="submission" date="2011-01" db="EMBL/GenBank/DDBJ databases">
        <title>Whole genome sequence of Amphibacillus xylinus NBRC 15112.</title>
        <authorList>
            <person name="Nakazawa H."/>
            <person name="Katano Y."/>
            <person name="Nakamura S."/>
            <person name="Sasagawa M."/>
            <person name="Fukada J."/>
            <person name="Arai T."/>
            <person name="Sasakura N."/>
            <person name="Mochizuki D."/>
            <person name="Hosoyama A."/>
            <person name="Harada K."/>
            <person name="Horikawa H."/>
            <person name="Kato Y."/>
            <person name="Harada T."/>
            <person name="Sasaki K."/>
            <person name="Sekiguchi M."/>
            <person name="Hodoyama M."/>
            <person name="Nishiko R."/>
            <person name="Narita H."/>
            <person name="Hanamaki A."/>
            <person name="Hata C."/>
            <person name="Konno Y."/>
            <person name="Niimura Y."/>
            <person name="Yamazaki S."/>
            <person name="Fujita N."/>
        </authorList>
    </citation>
    <scope>NUCLEOTIDE SEQUENCE [LARGE SCALE GENOMIC DNA]</scope>
    <source>
        <strain evidence="3">ATCC 51415 / DSM 6626 / JCM 7361 / LMG 17667 / NBRC 15112 / Ep01</strain>
    </source>
</reference>
<feature type="transmembrane region" description="Helical" evidence="1">
    <location>
        <begin position="7"/>
        <end position="28"/>
    </location>
</feature>
<dbReference type="eggNOG" id="ENOG50339YV">
    <property type="taxonomic scope" value="Bacteria"/>
</dbReference>
<evidence type="ECO:0000256" key="1">
    <source>
        <dbReference type="SAM" id="Phobius"/>
    </source>
</evidence>
<dbReference type="KEGG" id="axl:AXY_02040"/>
<dbReference type="AlphaFoldDB" id="K0J1G8"/>
<organism evidence="2 3">
    <name type="scientific">Amphibacillus xylanus (strain ATCC 51415 / DSM 6626 / JCM 7361 / LMG 17667 / NBRC 15112 / Ep01)</name>
    <dbReference type="NCBI Taxonomy" id="698758"/>
    <lineage>
        <taxon>Bacteria</taxon>
        <taxon>Bacillati</taxon>
        <taxon>Bacillota</taxon>
        <taxon>Bacilli</taxon>
        <taxon>Bacillales</taxon>
        <taxon>Bacillaceae</taxon>
        <taxon>Amphibacillus</taxon>
    </lineage>
</organism>
<dbReference type="RefSeq" id="WP_015008942.1">
    <property type="nucleotide sequence ID" value="NC_018704.1"/>
</dbReference>